<evidence type="ECO:0000256" key="1">
    <source>
        <dbReference type="SAM" id="MobiDB-lite"/>
    </source>
</evidence>
<dbReference type="OMA" id="REFCLAG"/>
<feature type="region of interest" description="Disordered" evidence="1">
    <location>
        <begin position="42"/>
        <end position="63"/>
    </location>
</feature>
<dbReference type="STRING" id="431595.K3WDW9"/>
<feature type="signal peptide" evidence="2">
    <location>
        <begin position="1"/>
        <end position="23"/>
    </location>
</feature>
<accession>K3WDW9</accession>
<feature type="compositionally biased region" description="Low complexity" evidence="1">
    <location>
        <begin position="42"/>
        <end position="60"/>
    </location>
</feature>
<protein>
    <submittedName>
        <fullName evidence="3">Uncharacterized protein</fullName>
    </submittedName>
</protein>
<dbReference type="EMBL" id="GL376603">
    <property type="status" value="NOT_ANNOTATED_CDS"/>
    <property type="molecule type" value="Genomic_DNA"/>
</dbReference>
<dbReference type="VEuPathDB" id="FungiDB:PYU1_G003153"/>
<dbReference type="HOGENOM" id="CLU_022164_3_0_1"/>
<evidence type="ECO:0000256" key="2">
    <source>
        <dbReference type="SAM" id="SignalP"/>
    </source>
</evidence>
<dbReference type="PANTHER" id="PTHR33946">
    <property type="match status" value="1"/>
</dbReference>
<name>K3WDW9_GLOUD</name>
<dbReference type="InParanoid" id="K3WDW9"/>
<evidence type="ECO:0000313" key="4">
    <source>
        <dbReference type="Proteomes" id="UP000019132"/>
    </source>
</evidence>
<dbReference type="eggNOG" id="ENOG502SIYV">
    <property type="taxonomic scope" value="Eukaryota"/>
</dbReference>
<organism evidence="3 4">
    <name type="scientific">Globisporangium ultimum (strain ATCC 200006 / CBS 805.95 / DAOM BR144)</name>
    <name type="common">Pythium ultimum</name>
    <dbReference type="NCBI Taxonomy" id="431595"/>
    <lineage>
        <taxon>Eukaryota</taxon>
        <taxon>Sar</taxon>
        <taxon>Stramenopiles</taxon>
        <taxon>Oomycota</taxon>
        <taxon>Peronosporomycetes</taxon>
        <taxon>Pythiales</taxon>
        <taxon>Pythiaceae</taxon>
        <taxon>Globisporangium</taxon>
    </lineage>
</organism>
<dbReference type="AlphaFoldDB" id="K3WDW9"/>
<dbReference type="PANTHER" id="PTHR33946:SF4">
    <property type="entry name" value="COAGULATION FACTOR XI"/>
    <property type="match status" value="1"/>
</dbReference>
<reference evidence="4" key="2">
    <citation type="submission" date="2010-04" db="EMBL/GenBank/DDBJ databases">
        <authorList>
            <person name="Buell R."/>
            <person name="Hamilton J."/>
            <person name="Hostetler J."/>
        </authorList>
    </citation>
    <scope>NUCLEOTIDE SEQUENCE [LARGE SCALE GENOMIC DNA]</scope>
    <source>
        <strain evidence="4">DAOM:BR144</strain>
    </source>
</reference>
<proteinExistence type="predicted"/>
<keyword evidence="2" id="KW-0732">Signal</keyword>
<keyword evidence="4" id="KW-1185">Reference proteome</keyword>
<dbReference type="Proteomes" id="UP000019132">
    <property type="component" value="Unassembled WGS sequence"/>
</dbReference>
<sequence length="471" mass="49527">MLRKFTAISALVAAALSVGGADAKHFHIKVFSEKAATVTAADTTASSGSSSTGVSAGDSSNPNTWHMKQVTSIQARVQGDAPVWDGTAKAYLSKYGSTAAEKYRSVLDTVNTASVEGALMYVQAEGINVNEQSVKCERKNNMQYVVFYEITIVQPTYAIAAYQSNDPVEYTPFLAMDGAKCTDEGSDLPKACKQLYGLDGELDLGASVGAQLKASDPRAPYPGNYWFSFPNSCADKLRADKTDSCRAEHAGGLCPIGMTPDGEQCSFSYKILGYLNIDDLVGITSLKGSDGKVYSNYTEFCNDGGVEFDATNTGSGFTVKKSLPFWENPGNETANTERFEKMVALFNKEAPNAKVGTMTPLPEIADLVKANPKCYENSEQCAKAKNGCRRTLYSQVCEVCSSAGDGCEVAPSSFTYPTLIAATPAPGVSSDSGSGSGISSDDAGTTSSAMTASSAFASVALAFSVALAALL</sequence>
<reference evidence="4" key="1">
    <citation type="journal article" date="2010" name="Genome Biol.">
        <title>Genome sequence of the necrotrophic plant pathogen Pythium ultimum reveals original pathogenicity mechanisms and effector repertoire.</title>
        <authorList>
            <person name="Levesque C.A."/>
            <person name="Brouwer H."/>
            <person name="Cano L."/>
            <person name="Hamilton J.P."/>
            <person name="Holt C."/>
            <person name="Huitema E."/>
            <person name="Raffaele S."/>
            <person name="Robideau G.P."/>
            <person name="Thines M."/>
            <person name="Win J."/>
            <person name="Zerillo M.M."/>
            <person name="Beakes G.W."/>
            <person name="Boore J.L."/>
            <person name="Busam D."/>
            <person name="Dumas B."/>
            <person name="Ferriera S."/>
            <person name="Fuerstenberg S.I."/>
            <person name="Gachon C.M."/>
            <person name="Gaulin E."/>
            <person name="Govers F."/>
            <person name="Grenville-Briggs L."/>
            <person name="Horner N."/>
            <person name="Hostetler J."/>
            <person name="Jiang R.H."/>
            <person name="Johnson J."/>
            <person name="Krajaejun T."/>
            <person name="Lin H."/>
            <person name="Meijer H.J."/>
            <person name="Moore B."/>
            <person name="Morris P."/>
            <person name="Phuntmart V."/>
            <person name="Puiu D."/>
            <person name="Shetty J."/>
            <person name="Stajich J.E."/>
            <person name="Tripathy S."/>
            <person name="Wawra S."/>
            <person name="van West P."/>
            <person name="Whitty B.R."/>
            <person name="Coutinho P.M."/>
            <person name="Henrissat B."/>
            <person name="Martin F."/>
            <person name="Thomas P.D."/>
            <person name="Tyler B.M."/>
            <person name="De Vries R.P."/>
            <person name="Kamoun S."/>
            <person name="Yandell M."/>
            <person name="Tisserat N."/>
            <person name="Buell C.R."/>
        </authorList>
    </citation>
    <scope>NUCLEOTIDE SEQUENCE</scope>
    <source>
        <strain evidence="4">DAOM:BR144</strain>
    </source>
</reference>
<reference evidence="3" key="3">
    <citation type="submission" date="2015-02" db="UniProtKB">
        <authorList>
            <consortium name="EnsemblProtists"/>
        </authorList>
    </citation>
    <scope>IDENTIFICATION</scope>
    <source>
        <strain evidence="3">DAOM BR144</strain>
    </source>
</reference>
<feature type="chain" id="PRO_5003867543" evidence="2">
    <location>
        <begin position="24"/>
        <end position="471"/>
    </location>
</feature>
<evidence type="ECO:0000313" key="3">
    <source>
        <dbReference type="EnsemblProtists" id="PYU1_T003160"/>
    </source>
</evidence>
<dbReference type="EnsemblProtists" id="PYU1_T003160">
    <property type="protein sequence ID" value="PYU1_T003160"/>
    <property type="gene ID" value="PYU1_G003153"/>
</dbReference>